<dbReference type="Proteomes" id="UP000241769">
    <property type="component" value="Unassembled WGS sequence"/>
</dbReference>
<dbReference type="InParanoid" id="A0A2P6MVU8"/>
<sequence>MTDDTHYLSLGTAPFAAQWNERGFSFVYNESILHQICKSNINRLHKIINEARVLWKQMSATSSSAQEVELCSNTSLHHNTTATATPLLCLERKGTRSCLPIDGQSAATPLPPIPHATLPLSDPVIAVQDSAVSSAIEHSSVVYAALPSQQPEMAPLTFAQSPATSNERDLLILRHANNLIAVALGIVRYQDLPEEDRRDIVRAAALGLTAPPSRHFHEGDDQSYNK</sequence>
<proteinExistence type="predicted"/>
<evidence type="ECO:0000313" key="1">
    <source>
        <dbReference type="EMBL" id="PRP75813.1"/>
    </source>
</evidence>
<reference evidence="1 2" key="1">
    <citation type="journal article" date="2018" name="Genome Biol. Evol.">
        <title>Multiple Roots of Fruiting Body Formation in Amoebozoa.</title>
        <authorList>
            <person name="Hillmann F."/>
            <person name="Forbes G."/>
            <person name="Novohradska S."/>
            <person name="Ferling I."/>
            <person name="Riege K."/>
            <person name="Groth M."/>
            <person name="Westermann M."/>
            <person name="Marz M."/>
            <person name="Spaller T."/>
            <person name="Winckler T."/>
            <person name="Schaap P."/>
            <person name="Glockner G."/>
        </authorList>
    </citation>
    <scope>NUCLEOTIDE SEQUENCE [LARGE SCALE GENOMIC DNA]</scope>
    <source>
        <strain evidence="1 2">Jena</strain>
    </source>
</reference>
<name>A0A2P6MVU8_9EUKA</name>
<protein>
    <submittedName>
        <fullName evidence="1">Uncharacterized protein</fullName>
    </submittedName>
</protein>
<accession>A0A2P6MVU8</accession>
<dbReference type="EMBL" id="MDYQ01000362">
    <property type="protein sequence ID" value="PRP75813.1"/>
    <property type="molecule type" value="Genomic_DNA"/>
</dbReference>
<gene>
    <name evidence="1" type="ORF">PROFUN_08807</name>
</gene>
<comment type="caution">
    <text evidence="1">The sequence shown here is derived from an EMBL/GenBank/DDBJ whole genome shotgun (WGS) entry which is preliminary data.</text>
</comment>
<organism evidence="1 2">
    <name type="scientific">Planoprotostelium fungivorum</name>
    <dbReference type="NCBI Taxonomy" id="1890364"/>
    <lineage>
        <taxon>Eukaryota</taxon>
        <taxon>Amoebozoa</taxon>
        <taxon>Evosea</taxon>
        <taxon>Variosea</taxon>
        <taxon>Cavosteliida</taxon>
        <taxon>Cavosteliaceae</taxon>
        <taxon>Planoprotostelium</taxon>
    </lineage>
</organism>
<dbReference type="AlphaFoldDB" id="A0A2P6MVU8"/>
<evidence type="ECO:0000313" key="2">
    <source>
        <dbReference type="Proteomes" id="UP000241769"/>
    </source>
</evidence>
<keyword evidence="2" id="KW-1185">Reference proteome</keyword>